<evidence type="ECO:0000256" key="2">
    <source>
        <dbReference type="SAM" id="SignalP"/>
    </source>
</evidence>
<feature type="compositionally biased region" description="Basic and acidic residues" evidence="1">
    <location>
        <begin position="41"/>
        <end position="53"/>
    </location>
</feature>
<feature type="region of interest" description="Disordered" evidence="1">
    <location>
        <begin position="114"/>
        <end position="142"/>
    </location>
</feature>
<proteinExistence type="predicted"/>
<feature type="region of interest" description="Disordered" evidence="1">
    <location>
        <begin position="28"/>
        <end position="53"/>
    </location>
</feature>
<dbReference type="HOGENOM" id="CLU_145200_0_0_0"/>
<evidence type="ECO:0000256" key="1">
    <source>
        <dbReference type="SAM" id="MobiDB-lite"/>
    </source>
</evidence>
<evidence type="ECO:0008006" key="5">
    <source>
        <dbReference type="Google" id="ProtNLM"/>
    </source>
</evidence>
<feature type="compositionally biased region" description="Basic residues" evidence="1">
    <location>
        <begin position="28"/>
        <end position="40"/>
    </location>
</feature>
<dbReference type="STRING" id="926566.Terro_1526"/>
<sequence length="142" mass="15057">MRSSSLITTAALTAAAVLLTALPSQASRIKRGPTSHRHKVAKSDKTPHQRNIDDTRATQIQGALVKAGYLDEVSGHWDNASEAAMHKLQSDNGWQTKIVPDSRALIKLGLGPNAKAAEATPGASSAIATEQNQEATEERTGH</sequence>
<feature type="compositionally biased region" description="Polar residues" evidence="1">
    <location>
        <begin position="122"/>
        <end position="134"/>
    </location>
</feature>
<gene>
    <name evidence="3" type="ordered locus">Terro_1526</name>
</gene>
<keyword evidence="2" id="KW-0732">Signal</keyword>
<dbReference type="KEGG" id="trs:Terro_1526"/>
<dbReference type="Proteomes" id="UP000006056">
    <property type="component" value="Chromosome"/>
</dbReference>
<dbReference type="EMBL" id="CP003379">
    <property type="protein sequence ID" value="AFL87833.1"/>
    <property type="molecule type" value="Genomic_DNA"/>
</dbReference>
<evidence type="ECO:0000313" key="3">
    <source>
        <dbReference type="EMBL" id="AFL87833.1"/>
    </source>
</evidence>
<protein>
    <recommendedName>
        <fullName evidence="5">Peptidoglycan binding domain-containing protein</fullName>
    </recommendedName>
</protein>
<dbReference type="eggNOG" id="COG3409">
    <property type="taxonomic scope" value="Bacteria"/>
</dbReference>
<feature type="signal peptide" evidence="2">
    <location>
        <begin position="1"/>
        <end position="26"/>
    </location>
</feature>
<evidence type="ECO:0000313" key="4">
    <source>
        <dbReference type="Proteomes" id="UP000006056"/>
    </source>
</evidence>
<accession>I3ZF15</accession>
<keyword evidence="4" id="KW-1185">Reference proteome</keyword>
<dbReference type="AlphaFoldDB" id="I3ZF15"/>
<name>I3ZF15_TERRK</name>
<feature type="chain" id="PRO_5003683822" description="Peptidoglycan binding domain-containing protein" evidence="2">
    <location>
        <begin position="27"/>
        <end position="142"/>
    </location>
</feature>
<dbReference type="RefSeq" id="WP_014785402.1">
    <property type="nucleotide sequence ID" value="NC_018014.1"/>
</dbReference>
<reference evidence="3 4" key="1">
    <citation type="submission" date="2012-06" db="EMBL/GenBank/DDBJ databases">
        <title>Complete genome of Terriglobus roseus DSM 18391.</title>
        <authorList>
            <consortium name="US DOE Joint Genome Institute (JGI-PGF)"/>
            <person name="Lucas S."/>
            <person name="Copeland A."/>
            <person name="Lapidus A."/>
            <person name="Glavina del Rio T."/>
            <person name="Dalin E."/>
            <person name="Tice H."/>
            <person name="Bruce D."/>
            <person name="Goodwin L."/>
            <person name="Pitluck S."/>
            <person name="Peters L."/>
            <person name="Mikhailova N."/>
            <person name="Munk A.C.C."/>
            <person name="Kyrpides N."/>
            <person name="Mavromatis K."/>
            <person name="Ivanova N."/>
            <person name="Brettin T."/>
            <person name="Detter J.C."/>
            <person name="Han C."/>
            <person name="Larimer F."/>
            <person name="Land M."/>
            <person name="Hauser L."/>
            <person name="Markowitz V."/>
            <person name="Cheng J.-F."/>
            <person name="Hugenholtz P."/>
            <person name="Woyke T."/>
            <person name="Wu D."/>
            <person name="Brambilla E."/>
            <person name="Klenk H.-P."/>
            <person name="Eisen J.A."/>
        </authorList>
    </citation>
    <scope>NUCLEOTIDE SEQUENCE [LARGE SCALE GENOMIC DNA]</scope>
    <source>
        <strain evidence="4">DSM 18391 / NRRL B-41598 / KBS 63</strain>
    </source>
</reference>
<organism evidence="3 4">
    <name type="scientific">Terriglobus roseus (strain DSM 18391 / NRRL B-41598 / KBS 63)</name>
    <dbReference type="NCBI Taxonomy" id="926566"/>
    <lineage>
        <taxon>Bacteria</taxon>
        <taxon>Pseudomonadati</taxon>
        <taxon>Acidobacteriota</taxon>
        <taxon>Terriglobia</taxon>
        <taxon>Terriglobales</taxon>
        <taxon>Acidobacteriaceae</taxon>
        <taxon>Terriglobus</taxon>
    </lineage>
</organism>